<dbReference type="eggNOG" id="COG0618">
    <property type="taxonomic scope" value="Bacteria"/>
</dbReference>
<proteinExistence type="predicted"/>
<organism evidence="4">
    <name type="scientific">Mycoplasmopsis pulmonis (strain UAB CTIP)</name>
    <name type="common">Mycoplasma pulmonis</name>
    <dbReference type="NCBI Taxonomy" id="272635"/>
    <lineage>
        <taxon>Bacteria</taxon>
        <taxon>Bacillati</taxon>
        <taxon>Mycoplasmatota</taxon>
        <taxon>Mycoplasmoidales</taxon>
        <taxon>Metamycoplasmataceae</taxon>
        <taxon>Mycoplasmopsis</taxon>
    </lineage>
</organism>
<dbReference type="PANTHER" id="PTHR47618">
    <property type="entry name" value="BIFUNCTIONAL OLIGORIBONUCLEASE AND PAP PHOSPHATASE NRNA"/>
    <property type="match status" value="1"/>
</dbReference>
<keyword evidence="4" id="KW-1185">Reference proteome</keyword>
<reference evidence="3 4" key="1">
    <citation type="journal article" date="2001" name="Nucleic Acids Res.">
        <title>The complete genome sequence of the murine respiratory pathogen Mycoplasma pulmonis.</title>
        <authorList>
            <person name="Chambaud I."/>
            <person name="Heilig R."/>
            <person name="Ferris S."/>
            <person name="Barbe V."/>
            <person name="Samson D."/>
            <person name="Galisson F."/>
            <person name="Moszer I."/>
            <person name="Dybvig K."/>
            <person name="Wroblewski H."/>
            <person name="Viari A."/>
            <person name="Rocha E.P.C."/>
            <person name="Blanchard A."/>
        </authorList>
    </citation>
    <scope>NUCLEOTIDE SEQUENCE [LARGE SCALE GENOMIC DNA]</scope>
    <source>
        <strain evidence="3 4">UAB CTIP</strain>
    </source>
</reference>
<dbReference type="RefSeq" id="WP_010924826.1">
    <property type="nucleotide sequence ID" value="NC_002771.1"/>
</dbReference>
<evidence type="ECO:0000259" key="2">
    <source>
        <dbReference type="Pfam" id="PF02272"/>
    </source>
</evidence>
<dbReference type="Gene3D" id="3.90.1640.10">
    <property type="entry name" value="inorganic pyrophosphatase (n-terminal core)"/>
    <property type="match status" value="1"/>
</dbReference>
<dbReference type="PIR" id="F90514">
    <property type="entry name" value="F90514"/>
</dbReference>
<gene>
    <name evidence="3" type="ordered locus">MYPU_0220</name>
</gene>
<dbReference type="AlphaFoldDB" id="Q98RI7"/>
<dbReference type="BioCyc" id="MPUL272635:G1GT6-23-MONOMER"/>
<dbReference type="EMBL" id="AL445563">
    <property type="protein sequence ID" value="CAC13195.1"/>
    <property type="molecule type" value="Genomic_DNA"/>
</dbReference>
<feature type="domain" description="DDH" evidence="1">
    <location>
        <begin position="18"/>
        <end position="159"/>
    </location>
</feature>
<feature type="domain" description="DHHA1" evidence="2">
    <location>
        <begin position="219"/>
        <end position="316"/>
    </location>
</feature>
<evidence type="ECO:0000259" key="1">
    <source>
        <dbReference type="Pfam" id="PF01368"/>
    </source>
</evidence>
<dbReference type="STRING" id="272635.gene:17576601"/>
<sequence length="324" mass="37032">MEIGSKDEIISAIEKHDSIVVFHHIRPDGDCLGSQAGLYELIKDNYPNKKVYKIGNSYDNFKFLDFSFNKEEEIDFTNSLALVPDVSAFDRIENSELFASSKFKSRARIDHHEVGQNPLYEYSWVIPEYVAAAEMVAELAFYANWKISLKAAQYIYLGITTDSSRFLHSPERSNPLRLGAKLMDLGFDPSALYFNLYKKTMDDLKFQGYVLTNFKKEGKVLYLDLYNNIWEKFNLSRSQAANFVNSLANIDENLVWVFFIEEENQIRARIRSNGPAVNLIASKYTGGGHKFAAGASICTQEQKQNLISELNQAIEEYLKTQANK</sequence>
<dbReference type="InterPro" id="IPR051319">
    <property type="entry name" value="Oligoribo/pAp-PDE_c-di-AMP_PDE"/>
</dbReference>
<name>Q98RI7_MYCPU</name>
<dbReference type="Pfam" id="PF02272">
    <property type="entry name" value="DHHA1"/>
    <property type="match status" value="1"/>
</dbReference>
<evidence type="ECO:0000313" key="3">
    <source>
        <dbReference type="EMBL" id="CAC13195.1"/>
    </source>
</evidence>
<dbReference type="InterPro" id="IPR001667">
    <property type="entry name" value="DDH_dom"/>
</dbReference>
<dbReference type="PANTHER" id="PTHR47618:SF1">
    <property type="entry name" value="BIFUNCTIONAL OLIGORIBONUCLEASE AND PAP PHOSPHATASE NRNA"/>
    <property type="match status" value="1"/>
</dbReference>
<dbReference type="Pfam" id="PF01368">
    <property type="entry name" value="DHH"/>
    <property type="match status" value="1"/>
</dbReference>
<dbReference type="KEGG" id="mpu:MYPU_0220"/>
<dbReference type="Proteomes" id="UP000000528">
    <property type="component" value="Chromosome"/>
</dbReference>
<dbReference type="InterPro" id="IPR038763">
    <property type="entry name" value="DHH_sf"/>
</dbReference>
<dbReference type="HOGENOM" id="CLU_039720_1_0_14"/>
<evidence type="ECO:0000313" key="4">
    <source>
        <dbReference type="Proteomes" id="UP000000528"/>
    </source>
</evidence>
<protein>
    <submittedName>
        <fullName evidence="3">MGPA-LIKE (Mycoplasma genitalium) PROTEIN</fullName>
    </submittedName>
</protein>
<accession>Q98RI7</accession>
<dbReference type="SUPFAM" id="SSF64182">
    <property type="entry name" value="DHH phosphoesterases"/>
    <property type="match status" value="1"/>
</dbReference>
<dbReference type="GO" id="GO:0003676">
    <property type="term" value="F:nucleic acid binding"/>
    <property type="evidence" value="ECO:0007669"/>
    <property type="project" value="InterPro"/>
</dbReference>
<dbReference type="InterPro" id="IPR003156">
    <property type="entry name" value="DHHA1_dom"/>
</dbReference>
<dbReference type="Gene3D" id="3.10.310.30">
    <property type="match status" value="1"/>
</dbReference>